<gene>
    <name evidence="4" type="ORF">ACFSX4_12860</name>
</gene>
<evidence type="ECO:0000256" key="1">
    <source>
        <dbReference type="ARBA" id="ARBA00001946"/>
    </source>
</evidence>
<evidence type="ECO:0000313" key="5">
    <source>
        <dbReference type="Proteomes" id="UP001597519"/>
    </source>
</evidence>
<dbReference type="PROSITE" id="PS51462">
    <property type="entry name" value="NUDIX"/>
    <property type="match status" value="1"/>
</dbReference>
<dbReference type="PROSITE" id="PS00893">
    <property type="entry name" value="NUDIX_BOX"/>
    <property type="match status" value="1"/>
</dbReference>
<keyword evidence="5" id="KW-1185">Reference proteome</keyword>
<organism evidence="4 5">
    <name type="scientific">Corticicoccus populi</name>
    <dbReference type="NCBI Taxonomy" id="1812821"/>
    <lineage>
        <taxon>Bacteria</taxon>
        <taxon>Bacillati</taxon>
        <taxon>Bacillota</taxon>
        <taxon>Bacilli</taxon>
        <taxon>Bacillales</taxon>
        <taxon>Staphylococcaceae</taxon>
        <taxon>Corticicoccus</taxon>
    </lineage>
</organism>
<dbReference type="EMBL" id="JBHUOQ010000005">
    <property type="protein sequence ID" value="MFD2831358.1"/>
    <property type="molecule type" value="Genomic_DNA"/>
</dbReference>
<feature type="domain" description="Nudix hydrolase" evidence="3">
    <location>
        <begin position="10"/>
        <end position="142"/>
    </location>
</feature>
<dbReference type="PANTHER" id="PTHR43046">
    <property type="entry name" value="GDP-MANNOSE MANNOSYL HYDROLASE"/>
    <property type="match status" value="1"/>
</dbReference>
<dbReference type="RefSeq" id="WP_377775541.1">
    <property type="nucleotide sequence ID" value="NZ_JBHUOQ010000005.1"/>
</dbReference>
<dbReference type="Gene3D" id="3.90.79.10">
    <property type="entry name" value="Nucleoside Triphosphate Pyrophosphohydrolase"/>
    <property type="match status" value="1"/>
</dbReference>
<dbReference type="GO" id="GO:0016787">
    <property type="term" value="F:hydrolase activity"/>
    <property type="evidence" value="ECO:0007669"/>
    <property type="project" value="UniProtKB-KW"/>
</dbReference>
<comment type="caution">
    <text evidence="4">The sequence shown here is derived from an EMBL/GenBank/DDBJ whole genome shotgun (WGS) entry which is preliminary data.</text>
</comment>
<name>A0ABW5X1U8_9STAP</name>
<evidence type="ECO:0000259" key="3">
    <source>
        <dbReference type="PROSITE" id="PS51462"/>
    </source>
</evidence>
<evidence type="ECO:0000313" key="4">
    <source>
        <dbReference type="EMBL" id="MFD2831358.1"/>
    </source>
</evidence>
<dbReference type="InterPro" id="IPR015797">
    <property type="entry name" value="NUDIX_hydrolase-like_dom_sf"/>
</dbReference>
<reference evidence="5" key="1">
    <citation type="journal article" date="2019" name="Int. J. Syst. Evol. Microbiol.">
        <title>The Global Catalogue of Microorganisms (GCM) 10K type strain sequencing project: providing services to taxonomists for standard genome sequencing and annotation.</title>
        <authorList>
            <consortium name="The Broad Institute Genomics Platform"/>
            <consortium name="The Broad Institute Genome Sequencing Center for Infectious Disease"/>
            <person name="Wu L."/>
            <person name="Ma J."/>
        </authorList>
    </citation>
    <scope>NUCLEOTIDE SEQUENCE [LARGE SCALE GENOMIC DNA]</scope>
    <source>
        <strain evidence="5">KCTC 33575</strain>
    </source>
</reference>
<evidence type="ECO:0000256" key="2">
    <source>
        <dbReference type="ARBA" id="ARBA00022801"/>
    </source>
</evidence>
<dbReference type="PANTHER" id="PTHR43046:SF14">
    <property type="entry name" value="MUTT_NUDIX FAMILY PROTEIN"/>
    <property type="match status" value="1"/>
</dbReference>
<sequence>MDVQFFDGDARFKYRCAAVIIENDHILLHKVYDYWTPPGGKISVMENSFEAVQREIYEESGEEIDVIRHLFTSETFYSRHDFPHHEVAVYYLAGSKALWNKGKTIIGDEGGRPIEYRWFHINNLPSMDIQPSFISEYIHRLEEAPAHIIVDEIKKEVRHD</sequence>
<dbReference type="InterPro" id="IPR000086">
    <property type="entry name" value="NUDIX_hydrolase_dom"/>
</dbReference>
<proteinExistence type="predicted"/>
<dbReference type="InterPro" id="IPR020084">
    <property type="entry name" value="NUDIX_hydrolase_CS"/>
</dbReference>
<accession>A0ABW5X1U8</accession>
<keyword evidence="2 4" id="KW-0378">Hydrolase</keyword>
<comment type="cofactor">
    <cofactor evidence="1">
        <name>Mg(2+)</name>
        <dbReference type="ChEBI" id="CHEBI:18420"/>
    </cofactor>
</comment>
<dbReference type="SUPFAM" id="SSF55811">
    <property type="entry name" value="Nudix"/>
    <property type="match status" value="1"/>
</dbReference>
<protein>
    <submittedName>
        <fullName evidence="4">NUDIX hydrolase</fullName>
    </submittedName>
</protein>
<dbReference type="CDD" id="cd04688">
    <property type="entry name" value="NUDIX_Hydrolase"/>
    <property type="match status" value="1"/>
</dbReference>
<dbReference type="Proteomes" id="UP001597519">
    <property type="component" value="Unassembled WGS sequence"/>
</dbReference>
<dbReference type="Pfam" id="PF00293">
    <property type="entry name" value="NUDIX"/>
    <property type="match status" value="1"/>
</dbReference>